<dbReference type="OrthoDB" id="9787787at2"/>
<dbReference type="EMBL" id="FQUO01000011">
    <property type="protein sequence ID" value="SHF68927.1"/>
    <property type="molecule type" value="Genomic_DNA"/>
</dbReference>
<dbReference type="InterPro" id="IPR050077">
    <property type="entry name" value="LexA_repressor"/>
</dbReference>
<reference evidence="2 3" key="1">
    <citation type="submission" date="2016-11" db="EMBL/GenBank/DDBJ databases">
        <authorList>
            <person name="Jaros S."/>
            <person name="Januszkiewicz K."/>
            <person name="Wedrychowicz H."/>
        </authorList>
    </citation>
    <scope>NUCLEOTIDE SEQUENCE [LARGE SCALE GENOMIC DNA]</scope>
    <source>
        <strain evidence="2 3">DSM 26897</strain>
    </source>
</reference>
<dbReference type="InterPro" id="IPR015927">
    <property type="entry name" value="Peptidase_S24_S26A/B/C"/>
</dbReference>
<evidence type="ECO:0000259" key="1">
    <source>
        <dbReference type="Pfam" id="PF00717"/>
    </source>
</evidence>
<feature type="domain" description="Peptidase S24/S26A/S26B/S26C" evidence="1">
    <location>
        <begin position="18"/>
        <end position="125"/>
    </location>
</feature>
<organism evidence="2 3">
    <name type="scientific">Cnuella takakiae</name>
    <dbReference type="NCBI Taxonomy" id="1302690"/>
    <lineage>
        <taxon>Bacteria</taxon>
        <taxon>Pseudomonadati</taxon>
        <taxon>Bacteroidota</taxon>
        <taxon>Chitinophagia</taxon>
        <taxon>Chitinophagales</taxon>
        <taxon>Chitinophagaceae</taxon>
        <taxon>Cnuella</taxon>
    </lineage>
</organism>
<keyword evidence="3" id="KW-1185">Reference proteome</keyword>
<dbReference type="Proteomes" id="UP000184368">
    <property type="component" value="Unassembled WGS sequence"/>
</dbReference>
<evidence type="ECO:0000313" key="3">
    <source>
        <dbReference type="Proteomes" id="UP000184368"/>
    </source>
</evidence>
<sequence length="134" mass="14796">MQLPNMLMRNIDMPDMQGAWSQTAPPLIRHIDLNEQLVPNQPNTFYLRVNTDCMSGAGISAGDMLIVDRSLTAANGKVIIAQLDGELLVRYYEKHRGKQRLVPATATLAAIEIDAATNFEVWGVVTYVIRKVGG</sequence>
<gene>
    <name evidence="2" type="ORF">SAMN05444008_11132</name>
</gene>
<dbReference type="InterPro" id="IPR036286">
    <property type="entry name" value="LexA/Signal_pep-like_sf"/>
</dbReference>
<dbReference type="CDD" id="cd06529">
    <property type="entry name" value="S24_LexA-like"/>
    <property type="match status" value="1"/>
</dbReference>
<dbReference type="InterPro" id="IPR039418">
    <property type="entry name" value="LexA-like"/>
</dbReference>
<accession>A0A1M5DPK9</accession>
<dbReference type="STRING" id="1302690.BUE76_20035"/>
<name>A0A1M5DPK9_9BACT</name>
<dbReference type="AlphaFoldDB" id="A0A1M5DPK9"/>
<evidence type="ECO:0000313" key="2">
    <source>
        <dbReference type="EMBL" id="SHF68927.1"/>
    </source>
</evidence>
<dbReference type="Pfam" id="PF00717">
    <property type="entry name" value="Peptidase_S24"/>
    <property type="match status" value="1"/>
</dbReference>
<dbReference type="PANTHER" id="PTHR33516:SF2">
    <property type="entry name" value="LEXA REPRESSOR-RELATED"/>
    <property type="match status" value="1"/>
</dbReference>
<dbReference type="SUPFAM" id="SSF51306">
    <property type="entry name" value="LexA/Signal peptidase"/>
    <property type="match status" value="1"/>
</dbReference>
<dbReference type="PANTHER" id="PTHR33516">
    <property type="entry name" value="LEXA REPRESSOR"/>
    <property type="match status" value="1"/>
</dbReference>
<proteinExistence type="predicted"/>
<protein>
    <submittedName>
        <fullName evidence="2">DNA polymerase V</fullName>
    </submittedName>
</protein>
<dbReference type="Gene3D" id="2.10.109.10">
    <property type="entry name" value="Umud Fragment, subunit A"/>
    <property type="match status" value="1"/>
</dbReference>
<dbReference type="RefSeq" id="WP_073044519.1">
    <property type="nucleotide sequence ID" value="NZ_FQUO01000011.1"/>
</dbReference>